<protein>
    <submittedName>
        <fullName evidence="2">Uncharacterized protein</fullName>
    </submittedName>
</protein>
<feature type="compositionally biased region" description="Low complexity" evidence="1">
    <location>
        <begin position="68"/>
        <end position="77"/>
    </location>
</feature>
<evidence type="ECO:0000313" key="3">
    <source>
        <dbReference type="Proteomes" id="UP000475532"/>
    </source>
</evidence>
<feature type="non-terminal residue" evidence="2">
    <location>
        <position position="278"/>
    </location>
</feature>
<organism evidence="2 3">
    <name type="scientific">Actinomadura bangladeshensis</name>
    <dbReference type="NCBI Taxonomy" id="453573"/>
    <lineage>
        <taxon>Bacteria</taxon>
        <taxon>Bacillati</taxon>
        <taxon>Actinomycetota</taxon>
        <taxon>Actinomycetes</taxon>
        <taxon>Streptosporangiales</taxon>
        <taxon>Thermomonosporaceae</taxon>
        <taxon>Actinomadura</taxon>
    </lineage>
</organism>
<feature type="compositionally biased region" description="Gly residues" evidence="1">
    <location>
        <begin position="188"/>
        <end position="197"/>
    </location>
</feature>
<reference evidence="2 3" key="1">
    <citation type="submission" date="2020-01" db="EMBL/GenBank/DDBJ databases">
        <title>Insect and environment-associated Actinomycetes.</title>
        <authorList>
            <person name="Currrie C."/>
            <person name="Chevrette M."/>
            <person name="Carlson C."/>
            <person name="Stubbendieck R."/>
            <person name="Wendt-Pienkowski E."/>
        </authorList>
    </citation>
    <scope>NUCLEOTIDE SEQUENCE [LARGE SCALE GENOMIC DNA]</scope>
    <source>
        <strain evidence="2 3">SID10258</strain>
    </source>
</reference>
<feature type="compositionally biased region" description="Polar residues" evidence="1">
    <location>
        <begin position="30"/>
        <end position="39"/>
    </location>
</feature>
<dbReference type="AlphaFoldDB" id="A0A6L9QH04"/>
<name>A0A6L9QH04_9ACTN</name>
<feature type="compositionally biased region" description="Basic and acidic residues" evidence="1">
    <location>
        <begin position="90"/>
        <end position="99"/>
    </location>
</feature>
<proteinExistence type="predicted"/>
<evidence type="ECO:0000256" key="1">
    <source>
        <dbReference type="SAM" id="MobiDB-lite"/>
    </source>
</evidence>
<dbReference type="Proteomes" id="UP000475532">
    <property type="component" value="Unassembled WGS sequence"/>
</dbReference>
<feature type="compositionally biased region" description="Basic and acidic residues" evidence="1">
    <location>
        <begin position="121"/>
        <end position="143"/>
    </location>
</feature>
<gene>
    <name evidence="2" type="ORF">G3I70_20090</name>
</gene>
<accession>A0A6L9QH04</accession>
<sequence length="278" mass="28467">MGVDHPSGPGKGPETVEKPTTQGNDDKPPAQNNGSSSETPRADSLRRAGWKLEGYGETGTDQRDQRTGESSTTSSTGDKQRGPCAPPAEADPKADKEPQTGKTGSATDDPKTATAKTSGTDGRDHPQGRPPGRETDGRAEPADRAASSAGQYRMPTDNPGSPGQPSRLESLARAREAQQQRAAQNAEGTGGGSGGQPGETRDGEPTVPQEGNQADKARPAGQAETGGTGRDAHTEGYGAREAAGGEGVRQDGRPPETPPADTRPASGGAPGSTMFPRR</sequence>
<feature type="region of interest" description="Disordered" evidence="1">
    <location>
        <begin position="1"/>
        <end position="278"/>
    </location>
</feature>
<dbReference type="RefSeq" id="WP_163058147.1">
    <property type="nucleotide sequence ID" value="NZ_JAAGLI010000510.1"/>
</dbReference>
<evidence type="ECO:0000313" key="2">
    <source>
        <dbReference type="EMBL" id="NEA24770.1"/>
    </source>
</evidence>
<comment type="caution">
    <text evidence="2">The sequence shown here is derived from an EMBL/GenBank/DDBJ whole genome shotgun (WGS) entry which is preliminary data.</text>
</comment>
<dbReference type="EMBL" id="JAAGLI010000510">
    <property type="protein sequence ID" value="NEA24770.1"/>
    <property type="molecule type" value="Genomic_DNA"/>
</dbReference>